<dbReference type="RefSeq" id="WP_099579948.1">
    <property type="nucleotide sequence ID" value="NZ_MJBI02000001.1"/>
</dbReference>
<keyword evidence="11" id="KW-1185">Reference proteome</keyword>
<sequence length="222" mass="25930">MKGINILIVEDDSIIASSIKRLIELKGAKVFVNPTGENVIEQLDDIHLILMDIMLPFDNGIELTKIIRKGNNNIPIIFLSARNDIESKLDGLRNGEDYLTKPFHPLELIARIENIINFTYSKSMDNFYDFQIDIINKMVFDGHDNEIEFSKTERNLFFYLFQNKNVILEKEKIIDYVWPKGDTYENSLNVYIKKLRDKLNDHDGKIIHTIYGIGYRLNENEK</sequence>
<dbReference type="Pfam" id="PF00486">
    <property type="entry name" value="Trans_reg_C"/>
    <property type="match status" value="1"/>
</dbReference>
<accession>A0A2G5NQH0</accession>
<reference evidence="10 11" key="1">
    <citation type="journal article" date="2018" name="Front. Microbiol.">
        <title>Description and Comparative Genomics of Macrococcus caseolyticus subsp. hominis subsp. nov., Macrococcus goetzii sp. nov., Macrococcus epidermidis sp. nov., and Macrococcus bohemicus sp. nov., Novel Macrococci From Human Clinical Material With Virulence Potential and Suspected Uptake of Foreign DNA by Natural Transformation.</title>
        <authorList>
            <person name="Maslanova I."/>
            <person name="Wertheimer Z."/>
            <person name="Sedlacek I."/>
            <person name="Svec P."/>
            <person name="Indrakova A."/>
            <person name="Kovarovic V."/>
            <person name="Schumann P."/>
            <person name="Sproer C."/>
            <person name="Kralova S."/>
            <person name="Sedo O."/>
            <person name="Kristofova L."/>
            <person name="Vrbovska V."/>
            <person name="Fuzik T."/>
            <person name="Petras P."/>
            <person name="Zdrahal Z."/>
            <person name="Ruzickova V."/>
            <person name="Doskar J."/>
            <person name="Pantucek R."/>
        </authorList>
    </citation>
    <scope>NUCLEOTIDE SEQUENCE [LARGE SCALE GENOMIC DNA]</scope>
    <source>
        <strain evidence="10 11">CCM 4927</strain>
    </source>
</reference>
<dbReference type="Proteomes" id="UP000229523">
    <property type="component" value="Unassembled WGS sequence"/>
</dbReference>
<dbReference type="PROSITE" id="PS50110">
    <property type="entry name" value="RESPONSE_REGULATORY"/>
    <property type="match status" value="1"/>
</dbReference>
<dbReference type="InterPro" id="IPR011006">
    <property type="entry name" value="CheY-like_superfamily"/>
</dbReference>
<feature type="domain" description="OmpR/PhoB-type" evidence="9">
    <location>
        <begin position="122"/>
        <end position="219"/>
    </location>
</feature>
<keyword evidence="5" id="KW-0804">Transcription</keyword>
<dbReference type="EMBL" id="MJBI02000001">
    <property type="protein sequence ID" value="RAI82247.1"/>
    <property type="molecule type" value="Genomic_DNA"/>
</dbReference>
<dbReference type="InterPro" id="IPR001789">
    <property type="entry name" value="Sig_transdc_resp-reg_receiver"/>
</dbReference>
<dbReference type="InterPro" id="IPR016032">
    <property type="entry name" value="Sig_transdc_resp-reg_C-effctor"/>
</dbReference>
<dbReference type="GO" id="GO:0000976">
    <property type="term" value="F:transcription cis-regulatory region binding"/>
    <property type="evidence" value="ECO:0007669"/>
    <property type="project" value="TreeGrafter"/>
</dbReference>
<evidence type="ECO:0000259" key="8">
    <source>
        <dbReference type="PROSITE" id="PS50110"/>
    </source>
</evidence>
<gene>
    <name evidence="10" type="ORF">BFS35_000770</name>
</gene>
<feature type="domain" description="Response regulatory" evidence="8">
    <location>
        <begin position="5"/>
        <end position="116"/>
    </location>
</feature>
<dbReference type="PANTHER" id="PTHR48111:SF70">
    <property type="entry name" value="TWO-COMPONENT RESPONSE REGULATOR YBDJ"/>
    <property type="match status" value="1"/>
</dbReference>
<dbReference type="InterPro" id="IPR001867">
    <property type="entry name" value="OmpR/PhoB-type_DNA-bd"/>
</dbReference>
<evidence type="ECO:0000256" key="6">
    <source>
        <dbReference type="PROSITE-ProRule" id="PRU00169"/>
    </source>
</evidence>
<feature type="modified residue" description="4-aspartylphosphate" evidence="6">
    <location>
        <position position="52"/>
    </location>
</feature>
<dbReference type="SMART" id="SM00448">
    <property type="entry name" value="REC"/>
    <property type="match status" value="1"/>
</dbReference>
<feature type="DNA-binding region" description="OmpR/PhoB-type" evidence="7">
    <location>
        <begin position="122"/>
        <end position="219"/>
    </location>
</feature>
<dbReference type="GO" id="GO:0005829">
    <property type="term" value="C:cytosol"/>
    <property type="evidence" value="ECO:0007669"/>
    <property type="project" value="TreeGrafter"/>
</dbReference>
<evidence type="ECO:0000313" key="11">
    <source>
        <dbReference type="Proteomes" id="UP000229523"/>
    </source>
</evidence>
<comment type="caution">
    <text evidence="10">The sequence shown here is derived from an EMBL/GenBank/DDBJ whole genome shotgun (WGS) entry which is preliminary data.</text>
</comment>
<evidence type="ECO:0000256" key="4">
    <source>
        <dbReference type="ARBA" id="ARBA00023125"/>
    </source>
</evidence>
<dbReference type="CDD" id="cd00383">
    <property type="entry name" value="trans_reg_C"/>
    <property type="match status" value="1"/>
</dbReference>
<evidence type="ECO:0000256" key="1">
    <source>
        <dbReference type="ARBA" id="ARBA00022553"/>
    </source>
</evidence>
<name>A0A2G5NQH0_9STAP</name>
<dbReference type="GO" id="GO:0006355">
    <property type="term" value="P:regulation of DNA-templated transcription"/>
    <property type="evidence" value="ECO:0007669"/>
    <property type="project" value="InterPro"/>
</dbReference>
<dbReference type="SUPFAM" id="SSF46894">
    <property type="entry name" value="C-terminal effector domain of the bipartite response regulators"/>
    <property type="match status" value="1"/>
</dbReference>
<dbReference type="InterPro" id="IPR039420">
    <property type="entry name" value="WalR-like"/>
</dbReference>
<dbReference type="Gene3D" id="3.40.50.2300">
    <property type="match status" value="1"/>
</dbReference>
<evidence type="ECO:0000259" key="9">
    <source>
        <dbReference type="PROSITE" id="PS51755"/>
    </source>
</evidence>
<keyword evidence="4 7" id="KW-0238">DNA-binding</keyword>
<dbReference type="Pfam" id="PF00072">
    <property type="entry name" value="Response_reg"/>
    <property type="match status" value="1"/>
</dbReference>
<dbReference type="Gene3D" id="1.10.10.10">
    <property type="entry name" value="Winged helix-like DNA-binding domain superfamily/Winged helix DNA-binding domain"/>
    <property type="match status" value="1"/>
</dbReference>
<keyword evidence="1 6" id="KW-0597">Phosphoprotein</keyword>
<keyword evidence="3" id="KW-0805">Transcription regulation</keyword>
<evidence type="ECO:0000256" key="5">
    <source>
        <dbReference type="ARBA" id="ARBA00023163"/>
    </source>
</evidence>
<keyword evidence="2" id="KW-0902">Two-component regulatory system</keyword>
<dbReference type="GO" id="GO:0032993">
    <property type="term" value="C:protein-DNA complex"/>
    <property type="evidence" value="ECO:0007669"/>
    <property type="project" value="TreeGrafter"/>
</dbReference>
<evidence type="ECO:0000256" key="7">
    <source>
        <dbReference type="PROSITE-ProRule" id="PRU01091"/>
    </source>
</evidence>
<evidence type="ECO:0000256" key="3">
    <source>
        <dbReference type="ARBA" id="ARBA00023015"/>
    </source>
</evidence>
<evidence type="ECO:0000313" key="10">
    <source>
        <dbReference type="EMBL" id="RAI82247.1"/>
    </source>
</evidence>
<proteinExistence type="predicted"/>
<dbReference type="InterPro" id="IPR036388">
    <property type="entry name" value="WH-like_DNA-bd_sf"/>
</dbReference>
<dbReference type="SMART" id="SM00862">
    <property type="entry name" value="Trans_reg_C"/>
    <property type="match status" value="1"/>
</dbReference>
<dbReference type="AlphaFoldDB" id="A0A2G5NQH0"/>
<organism evidence="10 11">
    <name type="scientific">Macrococcoides goetzii</name>
    <dbReference type="NCBI Taxonomy" id="1891097"/>
    <lineage>
        <taxon>Bacteria</taxon>
        <taxon>Bacillati</taxon>
        <taxon>Bacillota</taxon>
        <taxon>Bacilli</taxon>
        <taxon>Bacillales</taxon>
        <taxon>Staphylococcaceae</taxon>
        <taxon>Macrococcoides</taxon>
    </lineage>
</organism>
<evidence type="ECO:0000256" key="2">
    <source>
        <dbReference type="ARBA" id="ARBA00023012"/>
    </source>
</evidence>
<protein>
    <submittedName>
        <fullName evidence="10">DNA-binding response regulator</fullName>
    </submittedName>
</protein>
<dbReference type="GO" id="GO:0000156">
    <property type="term" value="F:phosphorelay response regulator activity"/>
    <property type="evidence" value="ECO:0007669"/>
    <property type="project" value="TreeGrafter"/>
</dbReference>
<dbReference type="SUPFAM" id="SSF52172">
    <property type="entry name" value="CheY-like"/>
    <property type="match status" value="1"/>
</dbReference>
<dbReference type="PANTHER" id="PTHR48111">
    <property type="entry name" value="REGULATOR OF RPOS"/>
    <property type="match status" value="1"/>
</dbReference>
<dbReference type="PROSITE" id="PS51755">
    <property type="entry name" value="OMPR_PHOB"/>
    <property type="match status" value="1"/>
</dbReference>